<evidence type="ECO:0000313" key="2">
    <source>
        <dbReference type="Proteomes" id="UP001500432"/>
    </source>
</evidence>
<reference evidence="1 2" key="1">
    <citation type="journal article" date="2019" name="Int. J. Syst. Evol. Microbiol.">
        <title>The Global Catalogue of Microorganisms (GCM) 10K type strain sequencing project: providing services to taxonomists for standard genome sequencing and annotation.</title>
        <authorList>
            <consortium name="The Broad Institute Genomics Platform"/>
            <consortium name="The Broad Institute Genome Sequencing Center for Infectious Disease"/>
            <person name="Wu L."/>
            <person name="Ma J."/>
        </authorList>
    </citation>
    <scope>NUCLEOTIDE SEQUENCE [LARGE SCALE GENOMIC DNA]</scope>
    <source>
        <strain evidence="1 2">JCM 16034</strain>
    </source>
</reference>
<protein>
    <recommendedName>
        <fullName evidence="3">Cupin domain-containing protein</fullName>
    </recommendedName>
</protein>
<organism evidence="1 2">
    <name type="scientific">Sinomonas flava</name>
    <dbReference type="NCBI Taxonomy" id="496857"/>
    <lineage>
        <taxon>Bacteria</taxon>
        <taxon>Bacillati</taxon>
        <taxon>Actinomycetota</taxon>
        <taxon>Actinomycetes</taxon>
        <taxon>Micrococcales</taxon>
        <taxon>Micrococcaceae</taxon>
        <taxon>Sinomonas</taxon>
    </lineage>
</organism>
<evidence type="ECO:0008006" key="3">
    <source>
        <dbReference type="Google" id="ProtNLM"/>
    </source>
</evidence>
<dbReference type="Gene3D" id="2.60.120.10">
    <property type="entry name" value="Jelly Rolls"/>
    <property type="match status" value="1"/>
</dbReference>
<dbReference type="Proteomes" id="UP001500432">
    <property type="component" value="Unassembled WGS sequence"/>
</dbReference>
<accession>A0ABN3C3H7</accession>
<evidence type="ECO:0000313" key="1">
    <source>
        <dbReference type="EMBL" id="GAA2203491.1"/>
    </source>
</evidence>
<gene>
    <name evidence="1" type="ORF">GCM10009849_36100</name>
</gene>
<dbReference type="InterPro" id="IPR014710">
    <property type="entry name" value="RmlC-like_jellyroll"/>
</dbReference>
<comment type="caution">
    <text evidence="1">The sequence shown here is derived from an EMBL/GenBank/DDBJ whole genome shotgun (WGS) entry which is preliminary data.</text>
</comment>
<dbReference type="InterPro" id="IPR011051">
    <property type="entry name" value="RmlC_Cupin_sf"/>
</dbReference>
<dbReference type="EMBL" id="BAAAQW010000014">
    <property type="protein sequence ID" value="GAA2203491.1"/>
    <property type="molecule type" value="Genomic_DNA"/>
</dbReference>
<name>A0ABN3C3H7_9MICC</name>
<sequence>MPGARKDTTPITLESPAYTGRLAKLGEYTVAFESITRDGDSSPFFKGLPDDRCPCPHWGVVLEGRLTFHYADHDETFEAGDAYYAPPGHLPECPAGTELITFSPTDQIEEVNAMLAANSARVAAER</sequence>
<proteinExistence type="predicted"/>
<keyword evidence="2" id="KW-1185">Reference proteome</keyword>
<dbReference type="SUPFAM" id="SSF51182">
    <property type="entry name" value="RmlC-like cupins"/>
    <property type="match status" value="1"/>
</dbReference>
<dbReference type="RefSeq" id="WP_344301232.1">
    <property type="nucleotide sequence ID" value="NZ_BAAAQW010000014.1"/>
</dbReference>